<dbReference type="SUPFAM" id="SSF55874">
    <property type="entry name" value="ATPase domain of HSP90 chaperone/DNA topoisomerase II/histidine kinase"/>
    <property type="match status" value="1"/>
</dbReference>
<evidence type="ECO:0000313" key="1">
    <source>
        <dbReference type="EMBL" id="MDP0396610.1"/>
    </source>
</evidence>
<protein>
    <submittedName>
        <fullName evidence="1">ATP-binding protein</fullName>
    </submittedName>
</protein>
<organism evidence="1 2">
    <name type="scientific">Tsukamurella strandjordii</name>
    <dbReference type="NCBI Taxonomy" id="147577"/>
    <lineage>
        <taxon>Bacteria</taxon>
        <taxon>Bacillati</taxon>
        <taxon>Actinomycetota</taxon>
        <taxon>Actinomycetes</taxon>
        <taxon>Mycobacteriales</taxon>
        <taxon>Tsukamurellaceae</taxon>
        <taxon>Tsukamurella</taxon>
    </lineage>
</organism>
<dbReference type="InterPro" id="IPR036890">
    <property type="entry name" value="HATPase_C_sf"/>
</dbReference>
<dbReference type="AlphaFoldDB" id="A0AA90N869"/>
<comment type="caution">
    <text evidence="1">The sequence shown here is derived from an EMBL/GenBank/DDBJ whole genome shotgun (WGS) entry which is preliminary data.</text>
</comment>
<dbReference type="EMBL" id="JAUTIX010000001">
    <property type="protein sequence ID" value="MDP0396610.1"/>
    <property type="molecule type" value="Genomic_DNA"/>
</dbReference>
<proteinExistence type="predicted"/>
<accession>A0AA90N869</accession>
<gene>
    <name evidence="1" type="ORF">Q7X28_01590</name>
</gene>
<reference evidence="1" key="1">
    <citation type="submission" date="2023-08" db="EMBL/GenBank/DDBJ databases">
        <title>The draft genome of Tsukamurella strandjordii strain 050030.</title>
        <authorList>
            <person name="Zhao F."/>
            <person name="Feng Y."/>
            <person name="Zong Z."/>
        </authorList>
    </citation>
    <scope>NUCLEOTIDE SEQUENCE</scope>
    <source>
        <strain evidence="1">050030</strain>
    </source>
</reference>
<keyword evidence="1" id="KW-0067">ATP-binding</keyword>
<dbReference type="RefSeq" id="WP_305110085.1">
    <property type="nucleotide sequence ID" value="NZ_JAUTIX010000001.1"/>
</dbReference>
<keyword evidence="2" id="KW-1185">Reference proteome</keyword>
<name>A0AA90N869_9ACTN</name>
<sequence length="845" mass="88585">MPLVADPFGTAALRDAVLAAWRDSPTRAAEDLAVERDLVTVGYRDRVPVELAQNAADAAAAAGVPGELAVWLDADGVHVANTGAPLTVDGVRSLSALRVSPKSDGAAVGRFGVGFAAVLTVTDHVQIRSTAGGIEFSADRSRADAGAPAVATMRLPYPCAVPPREGFATEVVLFGAGPELVAEFAAEAGDLLLDLPALAGITVAGERITAPDLPTGTGPHARWVRGADARFLHSPTRTDEPLTLPVRVIADLPTTPDRRHLHPDAEIARAAQGYAEFVAAQADPMDLLPPRRPPAGAVDGALRAAIEEQLRSYPWLPGGLRPDRAAVLPGLTDELYRLLCESLPMVPPELSAAPDAARLEALGARGLTAADLADAVPRDREPAWYAELYAALDAARLPADELGALPVPLADGRVVTGARGATVVADRTDPATLARIGWARVVHPEAAHPLLDRVGARRVTAADLLADPALRAEVDRIDWESGATDDDLALTEAVLACAGETGAVGPAWLGALPVPDTAGELVPADELLTADAPLRAVLGDDHPYGTVDPEFAARYPAAALRAIGVGWTFGVLREEYPEGPDSTLDGAEDWWAALGSEPDELIAVRDLDLVEHWERALSLIADLPGVLDDPDGYTAWWLRTRTPLGRLRSLDDPTFAGLLDPCEHPDAGRLRSALFAGVRSDSDAQTMADALADPRRTPAPGVIAAAYRALAGRHIEDLPARVRTADGELVPAEAVTVLDRPHLRFLGTPIVFGGIEEAAALAATLDLPCTGEVHTAAVTGRGARFARGAHPGVTLAQLLGALPEAPETEVHERLTVRTDSGERAVPHWVDDAGVLHVDAAEAGER</sequence>
<evidence type="ECO:0000313" key="2">
    <source>
        <dbReference type="Proteomes" id="UP001178281"/>
    </source>
</evidence>
<dbReference type="NCBIfam" id="NF047352">
    <property type="entry name" value="P_loop_sacsin"/>
    <property type="match status" value="1"/>
</dbReference>
<keyword evidence="1" id="KW-0547">Nucleotide-binding</keyword>
<dbReference type="Proteomes" id="UP001178281">
    <property type="component" value="Unassembled WGS sequence"/>
</dbReference>
<dbReference type="GO" id="GO:0005524">
    <property type="term" value="F:ATP binding"/>
    <property type="evidence" value="ECO:0007669"/>
    <property type="project" value="UniProtKB-KW"/>
</dbReference>